<reference evidence="2" key="1">
    <citation type="submission" date="2020-05" db="EMBL/GenBank/DDBJ databases">
        <authorList>
            <person name="Chiriac C."/>
            <person name="Salcher M."/>
            <person name="Ghai R."/>
            <person name="Kavagutti S V."/>
        </authorList>
    </citation>
    <scope>NUCLEOTIDE SEQUENCE</scope>
</reference>
<evidence type="ECO:0000313" key="2">
    <source>
        <dbReference type="EMBL" id="CAB4606068.1"/>
    </source>
</evidence>
<feature type="region of interest" description="Disordered" evidence="1">
    <location>
        <begin position="22"/>
        <end position="43"/>
    </location>
</feature>
<name>A0A6J6HBE6_9ZZZZ</name>
<dbReference type="EMBL" id="CAEZUL010000136">
    <property type="protein sequence ID" value="CAB4606068.1"/>
    <property type="molecule type" value="Genomic_DNA"/>
</dbReference>
<feature type="region of interest" description="Disordered" evidence="1">
    <location>
        <begin position="130"/>
        <end position="192"/>
    </location>
</feature>
<feature type="compositionally biased region" description="Polar residues" evidence="1">
    <location>
        <begin position="33"/>
        <end position="43"/>
    </location>
</feature>
<sequence>MKLLSATEFRYHVASSASCAKPGKRSRLMEPSGPSNEYKGNSSSTICNTDTSLFFTMASDVGPSLPNNTGCICTQAFAVTATDKTASHLLHSRTPEYRSNAIGNTMAKRIATVVAPTLFSICAHLATAKPRRPEKHASSTNRVASFTFGPNRREKRSTATAPRAGIRRTRTRKRDTSSGDILAAEKTVVLRP</sequence>
<proteinExistence type="predicted"/>
<gene>
    <name evidence="2" type="ORF">UFOPK1808_01083</name>
</gene>
<organism evidence="2">
    <name type="scientific">freshwater metagenome</name>
    <dbReference type="NCBI Taxonomy" id="449393"/>
    <lineage>
        <taxon>unclassified sequences</taxon>
        <taxon>metagenomes</taxon>
        <taxon>ecological metagenomes</taxon>
    </lineage>
</organism>
<accession>A0A6J6HBE6</accession>
<dbReference type="AlphaFoldDB" id="A0A6J6HBE6"/>
<evidence type="ECO:0000256" key="1">
    <source>
        <dbReference type="SAM" id="MobiDB-lite"/>
    </source>
</evidence>
<protein>
    <submittedName>
        <fullName evidence="2">Unannotated protein</fullName>
    </submittedName>
</protein>